<proteinExistence type="inferred from homology"/>
<keyword evidence="5 10" id="KW-0347">Helicase</keyword>
<name>A0A1H8SMJ7_9GAMM</name>
<evidence type="ECO:0000256" key="6">
    <source>
        <dbReference type="ARBA" id="ARBA00022839"/>
    </source>
</evidence>
<dbReference type="GO" id="GO:0008854">
    <property type="term" value="F:exodeoxyribonuclease V activity"/>
    <property type="evidence" value="ECO:0007669"/>
    <property type="project" value="InterPro"/>
</dbReference>
<evidence type="ECO:0000313" key="13">
    <source>
        <dbReference type="Proteomes" id="UP000199657"/>
    </source>
</evidence>
<evidence type="ECO:0000256" key="7">
    <source>
        <dbReference type="ARBA" id="ARBA00022840"/>
    </source>
</evidence>
<dbReference type="SUPFAM" id="SSF52540">
    <property type="entry name" value="P-loop containing nucleoside triphosphate hydrolases"/>
    <property type="match status" value="2"/>
</dbReference>
<dbReference type="InterPro" id="IPR041500">
    <property type="entry name" value="RecC_C"/>
</dbReference>
<accession>A0A1H8SMJ7</accession>
<dbReference type="OrthoDB" id="9762834at2"/>
<dbReference type="PIRSF" id="PIRSF000980">
    <property type="entry name" value="RecC"/>
    <property type="match status" value="1"/>
</dbReference>
<dbReference type="GO" id="GO:0000724">
    <property type="term" value="P:double-strand break repair via homologous recombination"/>
    <property type="evidence" value="ECO:0007669"/>
    <property type="project" value="UniProtKB-UniRule"/>
</dbReference>
<dbReference type="GO" id="GO:0009338">
    <property type="term" value="C:exodeoxyribonuclease V complex"/>
    <property type="evidence" value="ECO:0007669"/>
    <property type="project" value="InterPro"/>
</dbReference>
<evidence type="ECO:0000259" key="11">
    <source>
        <dbReference type="Pfam" id="PF17946"/>
    </source>
</evidence>
<evidence type="ECO:0000256" key="8">
    <source>
        <dbReference type="ARBA" id="ARBA00023125"/>
    </source>
</evidence>
<dbReference type="Gene3D" id="3.40.50.300">
    <property type="entry name" value="P-loop containing nucleotide triphosphate hydrolases"/>
    <property type="match status" value="2"/>
</dbReference>
<evidence type="ECO:0000256" key="10">
    <source>
        <dbReference type="HAMAP-Rule" id="MF_01486"/>
    </source>
</evidence>
<feature type="domain" description="RecC C-terminal" evidence="11">
    <location>
        <begin position="797"/>
        <end position="1023"/>
    </location>
</feature>
<dbReference type="GO" id="GO:0003677">
    <property type="term" value="F:DNA binding"/>
    <property type="evidence" value="ECO:0007669"/>
    <property type="project" value="UniProtKB-UniRule"/>
</dbReference>
<dbReference type="Gene3D" id="1.10.10.160">
    <property type="match status" value="1"/>
</dbReference>
<dbReference type="STRING" id="406100.SAMN04488052_10371"/>
<dbReference type="EMBL" id="FOEG01000003">
    <property type="protein sequence ID" value="SEO79795.1"/>
    <property type="molecule type" value="Genomic_DNA"/>
</dbReference>
<comment type="similarity">
    <text evidence="10">Belongs to the RecC family.</text>
</comment>
<comment type="miscellaneous">
    <text evidence="10">In the RecBCD complex, RecB has a slow 3'-5' helicase, an exonuclease activity and loads RecA onto ssDNA, RecD has a fast 5'-3' helicase activity, while RecC stimulates the ATPase and processivity of the RecB helicase and contributes to recognition of the Chi site.</text>
</comment>
<gene>
    <name evidence="10" type="primary">recC</name>
    <name evidence="12" type="ORF">SAMN04488052_10371</name>
</gene>
<keyword evidence="8 10" id="KW-0238">DNA-binding</keyword>
<dbReference type="HAMAP" id="MF_01486">
    <property type="entry name" value="RecC"/>
    <property type="match status" value="1"/>
</dbReference>
<keyword evidence="2 10" id="KW-0547">Nucleotide-binding</keyword>
<evidence type="ECO:0000256" key="1">
    <source>
        <dbReference type="ARBA" id="ARBA00022722"/>
    </source>
</evidence>
<dbReference type="SUPFAM" id="SSF52980">
    <property type="entry name" value="Restriction endonuclease-like"/>
    <property type="match status" value="1"/>
</dbReference>
<dbReference type="GO" id="GO:0003678">
    <property type="term" value="F:DNA helicase activity"/>
    <property type="evidence" value="ECO:0007669"/>
    <property type="project" value="UniProtKB-UniRule"/>
</dbReference>
<evidence type="ECO:0000256" key="9">
    <source>
        <dbReference type="ARBA" id="ARBA00023204"/>
    </source>
</evidence>
<evidence type="ECO:0000313" key="12">
    <source>
        <dbReference type="EMBL" id="SEO79795.1"/>
    </source>
</evidence>
<dbReference type="AlphaFoldDB" id="A0A1H8SMJ7"/>
<dbReference type="Pfam" id="PF17946">
    <property type="entry name" value="RecC_C"/>
    <property type="match status" value="1"/>
</dbReference>
<evidence type="ECO:0000256" key="3">
    <source>
        <dbReference type="ARBA" id="ARBA00022763"/>
    </source>
</evidence>
<keyword evidence="7 10" id="KW-0067">ATP-binding</keyword>
<evidence type="ECO:0000256" key="5">
    <source>
        <dbReference type="ARBA" id="ARBA00022806"/>
    </source>
</evidence>
<keyword evidence="1 10" id="KW-0540">Nuclease</keyword>
<dbReference type="NCBIfam" id="TIGR01450">
    <property type="entry name" value="recC"/>
    <property type="match status" value="1"/>
</dbReference>
<organism evidence="12 13">
    <name type="scientific">Aquisalimonas asiatica</name>
    <dbReference type="NCBI Taxonomy" id="406100"/>
    <lineage>
        <taxon>Bacteria</taxon>
        <taxon>Pseudomonadati</taxon>
        <taxon>Pseudomonadota</taxon>
        <taxon>Gammaproteobacteria</taxon>
        <taxon>Chromatiales</taxon>
        <taxon>Ectothiorhodospiraceae</taxon>
        <taxon>Aquisalimonas</taxon>
    </lineage>
</organism>
<dbReference type="PANTHER" id="PTHR30591:SF1">
    <property type="entry name" value="RECBCD ENZYME SUBUNIT RECC"/>
    <property type="match status" value="1"/>
</dbReference>
<dbReference type="Pfam" id="PF04257">
    <property type="entry name" value="Exonuc_V_gamma"/>
    <property type="match status" value="1"/>
</dbReference>
<comment type="subunit">
    <text evidence="10">Heterotrimer of RecB, RecC and RecD. All subunits contribute to DNA-binding.</text>
</comment>
<reference evidence="12 13" key="1">
    <citation type="submission" date="2016-10" db="EMBL/GenBank/DDBJ databases">
        <authorList>
            <person name="de Groot N.N."/>
        </authorList>
    </citation>
    <scope>NUCLEOTIDE SEQUENCE [LARGE SCALE GENOMIC DNA]</scope>
    <source>
        <strain evidence="12 13">CGMCC 1.6291</strain>
    </source>
</reference>
<protein>
    <recommendedName>
        <fullName evidence="10">RecBCD enzyme subunit RecC</fullName>
    </recommendedName>
    <alternativeName>
        <fullName evidence="10">Exonuclease V subunit RecC</fullName>
        <shortName evidence="10">ExoV subunit RecC</shortName>
    </alternativeName>
    <alternativeName>
        <fullName evidence="10">Helicase/nuclease RecBCD subunit RecC</fullName>
    </alternativeName>
</protein>
<keyword evidence="3 10" id="KW-0227">DNA damage</keyword>
<dbReference type="InterPro" id="IPR006697">
    <property type="entry name" value="RecC"/>
</dbReference>
<evidence type="ECO:0000256" key="2">
    <source>
        <dbReference type="ARBA" id="ARBA00022741"/>
    </source>
</evidence>
<keyword evidence="13" id="KW-1185">Reference proteome</keyword>
<dbReference type="Proteomes" id="UP000199657">
    <property type="component" value="Unassembled WGS sequence"/>
</dbReference>
<dbReference type="GO" id="GO:0005524">
    <property type="term" value="F:ATP binding"/>
    <property type="evidence" value="ECO:0007669"/>
    <property type="project" value="UniProtKB-UniRule"/>
</dbReference>
<dbReference type="InterPro" id="IPR013986">
    <property type="entry name" value="DExx_box_DNA_helicase_dom_sf"/>
</dbReference>
<dbReference type="Gene3D" id="3.40.50.10930">
    <property type="match status" value="1"/>
</dbReference>
<sequence length="1102" mass="122323">MFHLYHHHDQIRLAELLAVLRQRQPAAPLAPDTVLVPNRSVGRWLQMQLAESEGVAANLALPLPAKFVWDILGGSLPETPDSSAFERGNLRWHLYALLPRIAASQPRVARYLDGTPRELRRLQLADQLADVFDQYLIYRRDMLLAWERGEGEQRSPADWQAPIWRALVGALTERHRARLLEEFIQAVETGQALDRSHWPARVYCFGLMNLPPDYLRLLYALGREIDVHYLLPNPSDLYWGDIQRQPVSVLAAPEPGTEPGEAPITQGHPLLASLGHSARDFLRVLYADELAAIQEPELGDALAYDPPGDATLLHRLQSGVIRMDATPAVRGSDADDASLQLHACHGPLREVQVLHDHILDRLAADDTLQPRDILVMLPDVAAYAPAIHSVFGNPDNRQRLPYTVSDQPRLSSHPIALTVNALLNLPLSRWSASEVLALAAVPAVQRRFGLDDGDLDLLRHWLQQAGVRWGLDADTRTQHGAGSWDQNTWRFGLDRLLLGLAQSRDDTLVAGVAPWTDLEGGSTNALGRLWLLVDTLRQWRDTMTEPAPADSWHQRLNAIMETLFLSDRDDADERAALEAVHDAVGVLAEAHRSLGDEPLGWEAVREAVGGALQESGERQPFLGGGITFCGLMPLRALPYRMIALLGMNDGAFPRQERNRSFNLIRRFPRTGDASVRDDDRLLFLQSLMAARDVFYVSYTGQDVRSGETLEPAPVVGELLDFLHRHHFPDHTRRAAGERLVTTQPMQPFSPRYFSSADAAVFTFQGDWHPATLAMHETRDEPQPFVDDAGLTPDPEPVIALDDLKRILDHPARHFLRDCLRLRLERDDAAVDDDEPRALDGLTAHQLRHELFTAACSSGEALPLAPGPVLRARGVLPPPPLDLGVYREQVEQINPLLPVWQQWHAEYPEPTPVAVDIALPDGRRLAGRLADARPDGLRRTRPGTLRANHRLADWIDYLALAASGAPGSLRCAGLANGTVQILGAQVEQPHALALLQSLVDVHDQARQQPLCFMPGLATTFMEKQSPHWTSKPKEAQAALEDRNGYLAGTWFPAWELANDPWFPLVAPPPTLLGDDARSSAFCRLAAQVCGPMVETLLPVEAPS</sequence>
<dbReference type="InterPro" id="IPR027417">
    <property type="entry name" value="P-loop_NTPase"/>
</dbReference>
<dbReference type="PANTHER" id="PTHR30591">
    <property type="entry name" value="RECBCD ENZYME SUBUNIT RECC"/>
    <property type="match status" value="1"/>
</dbReference>
<dbReference type="RefSeq" id="WP_091642153.1">
    <property type="nucleotide sequence ID" value="NZ_FOEG01000003.1"/>
</dbReference>
<keyword evidence="6 10" id="KW-0269">Exonuclease</keyword>
<dbReference type="InterPro" id="IPR011335">
    <property type="entry name" value="Restrct_endonuc-II-like"/>
</dbReference>
<keyword evidence="9 10" id="KW-0234">DNA repair</keyword>
<comment type="function">
    <text evidence="10">A helicase/nuclease that prepares dsDNA breaks (DSB) for recombinational DNA repair. Binds to DSBs and unwinds DNA via a highly rapid and processive ATP-dependent bidirectional helicase activity. Unwinds dsDNA until it encounters a Chi (crossover hotspot instigator) sequence from the 3' direction. Cuts ssDNA a few nucleotides 3' to the Chi site. The properties and activities of the enzyme are changed at Chi. The Chi-altered holoenzyme produces a long 3'-ssDNA overhang and facilitates RecA-binding to the ssDNA for homologous DNA recombination and repair. Holoenzyme degrades any linearized DNA that is unable to undergo homologous recombination. In the holoenzyme this subunit recognizes the wild-type Chi sequence, and when added to isolated RecB increases its ATP-dependent helicase processivity.</text>
</comment>
<keyword evidence="4 10" id="KW-0378">Hydrolase</keyword>
<evidence type="ECO:0000256" key="4">
    <source>
        <dbReference type="ARBA" id="ARBA00022801"/>
    </source>
</evidence>